<name>G0TYU1_TRYVY</name>
<dbReference type="InterPro" id="IPR027417">
    <property type="entry name" value="P-loop_NTPase"/>
</dbReference>
<sequence>MSGSLTMYVLGPPSSGKTSLLNQIQSINNDGCLLTRPSHDAPTKGQVVHILTLQSPENENVYCTAELRELGGEMTSMWEKFIKGKINSAQTSGRGRYALMFVVDALAPHMLPISSIMLARLKGCDGVCRDWPLVVLLNKVVARNTLTEEEVRFFLLTPGLEGVRILSVDSWNGLGLADAMAWIRSVAFSD</sequence>
<dbReference type="PANTHER" id="PTHR46688:SF1">
    <property type="entry name" value="ADP-RIBOSYLATION FACTOR-LIKE PROTEIN 16"/>
    <property type="match status" value="1"/>
</dbReference>
<dbReference type="AlphaFoldDB" id="G0TYU1"/>
<proteinExistence type="predicted"/>
<dbReference type="SUPFAM" id="SSF52540">
    <property type="entry name" value="P-loop containing nucleoside triphosphate hydrolases"/>
    <property type="match status" value="1"/>
</dbReference>
<accession>G0TYU1</accession>
<dbReference type="EMBL" id="HE573023">
    <property type="protein sequence ID" value="CCC49141.1"/>
    <property type="molecule type" value="Genomic_DNA"/>
</dbReference>
<protein>
    <recommendedName>
        <fullName evidence="2">ADP-ribosylation factor</fullName>
    </recommendedName>
</protein>
<evidence type="ECO:0008006" key="2">
    <source>
        <dbReference type="Google" id="ProtNLM"/>
    </source>
</evidence>
<dbReference type="VEuPathDB" id="TriTrypDB:TvY486_0704750"/>
<evidence type="ECO:0000313" key="1">
    <source>
        <dbReference type="EMBL" id="CCC49141.1"/>
    </source>
</evidence>
<dbReference type="CDD" id="cd00882">
    <property type="entry name" value="Ras_like_GTPase"/>
    <property type="match status" value="1"/>
</dbReference>
<dbReference type="Gene3D" id="3.40.50.300">
    <property type="entry name" value="P-loop containing nucleotide triphosphate hydrolases"/>
    <property type="match status" value="1"/>
</dbReference>
<reference evidence="1" key="1">
    <citation type="journal article" date="2012" name="Proc. Natl. Acad. Sci. U.S.A.">
        <title>Antigenic diversity is generated by distinct evolutionary mechanisms in African trypanosome species.</title>
        <authorList>
            <person name="Jackson A.P."/>
            <person name="Berry A."/>
            <person name="Aslett M."/>
            <person name="Allison H.C."/>
            <person name="Burton P."/>
            <person name="Vavrova-Anderson J."/>
            <person name="Brown R."/>
            <person name="Browne H."/>
            <person name="Corton N."/>
            <person name="Hauser H."/>
            <person name="Gamble J."/>
            <person name="Gilderthorp R."/>
            <person name="Marcello L."/>
            <person name="McQuillan J."/>
            <person name="Otto T.D."/>
            <person name="Quail M.A."/>
            <person name="Sanders M.J."/>
            <person name="van Tonder A."/>
            <person name="Ginger M.L."/>
            <person name="Field M.C."/>
            <person name="Barry J.D."/>
            <person name="Hertz-Fowler C."/>
            <person name="Berriman M."/>
        </authorList>
    </citation>
    <scope>NUCLEOTIDE SEQUENCE</scope>
    <source>
        <strain evidence="1">Y486</strain>
    </source>
</reference>
<dbReference type="PANTHER" id="PTHR46688">
    <property type="entry name" value="ADP-RIBOSYLATION FACTOR-LIKE PROTEIN 16"/>
    <property type="match status" value="1"/>
</dbReference>
<gene>
    <name evidence="1" type="ORF">TVY486_0704750</name>
</gene>
<organism evidence="1">
    <name type="scientific">Trypanosoma vivax (strain Y486)</name>
    <dbReference type="NCBI Taxonomy" id="1055687"/>
    <lineage>
        <taxon>Eukaryota</taxon>
        <taxon>Discoba</taxon>
        <taxon>Euglenozoa</taxon>
        <taxon>Kinetoplastea</taxon>
        <taxon>Metakinetoplastina</taxon>
        <taxon>Trypanosomatida</taxon>
        <taxon>Trypanosomatidae</taxon>
        <taxon>Trypanosoma</taxon>
        <taxon>Duttonella</taxon>
    </lineage>
</organism>
<dbReference type="OMA" id="NTWESFI"/>